<keyword evidence="1" id="KW-0472">Membrane</keyword>
<reference evidence="2 3" key="1">
    <citation type="submission" date="2020-07" db="EMBL/GenBank/DDBJ databases">
        <title>Gai3-2, isolated from salt lake.</title>
        <authorList>
            <person name="Cui H."/>
            <person name="Shi X."/>
        </authorList>
    </citation>
    <scope>NUCLEOTIDE SEQUENCE [LARGE SCALE GENOMIC DNA]</scope>
    <source>
        <strain evidence="2 3">Gai3-2</strain>
    </source>
</reference>
<feature type="transmembrane region" description="Helical" evidence="1">
    <location>
        <begin position="46"/>
        <end position="68"/>
    </location>
</feature>
<dbReference type="RefSeq" id="WP_179169414.1">
    <property type="nucleotide sequence ID" value="NZ_CP058529.1"/>
</dbReference>
<keyword evidence="1" id="KW-1133">Transmembrane helix</keyword>
<organism evidence="2 3">
    <name type="scientific">Halorarum halophilum</name>
    <dbReference type="NCBI Taxonomy" id="2743090"/>
    <lineage>
        <taxon>Archaea</taxon>
        <taxon>Methanobacteriati</taxon>
        <taxon>Methanobacteriota</taxon>
        <taxon>Stenosarchaea group</taxon>
        <taxon>Halobacteria</taxon>
        <taxon>Halobacteriales</taxon>
        <taxon>Haloferacaceae</taxon>
        <taxon>Halorarum</taxon>
    </lineage>
</organism>
<dbReference type="Pfam" id="PF26072">
    <property type="entry name" value="DUF8029"/>
    <property type="match status" value="1"/>
</dbReference>
<feature type="transmembrane region" description="Helical" evidence="1">
    <location>
        <begin position="22"/>
        <end position="39"/>
    </location>
</feature>
<keyword evidence="1" id="KW-0812">Transmembrane</keyword>
<keyword evidence="3" id="KW-1185">Reference proteome</keyword>
<evidence type="ECO:0000256" key="1">
    <source>
        <dbReference type="SAM" id="Phobius"/>
    </source>
</evidence>
<gene>
    <name evidence="2" type="ORF">HUG10_09865</name>
</gene>
<protein>
    <submittedName>
        <fullName evidence="2">Uncharacterized protein</fullName>
    </submittedName>
</protein>
<evidence type="ECO:0000313" key="3">
    <source>
        <dbReference type="Proteomes" id="UP000509750"/>
    </source>
</evidence>
<dbReference type="AlphaFoldDB" id="A0A7D5K7W6"/>
<dbReference type="Proteomes" id="UP000509750">
    <property type="component" value="Chromosome"/>
</dbReference>
<proteinExistence type="predicted"/>
<dbReference type="KEGG" id="halg:HUG10_09865"/>
<name>A0A7D5K7W6_9EURY</name>
<sequence>MVTEIVQVFGAVLQYPALFDTTLGQLFLAIVAFLAVLLVSRIALRIAWKIALIAGIGVGAFLLVSRLLI</sequence>
<evidence type="ECO:0000313" key="2">
    <source>
        <dbReference type="EMBL" id="QLG27839.1"/>
    </source>
</evidence>
<dbReference type="GeneID" id="56029140"/>
<accession>A0A7D5K7W6</accession>
<dbReference type="InterPro" id="IPR058342">
    <property type="entry name" value="DUF8029"/>
</dbReference>
<dbReference type="EMBL" id="CP058529">
    <property type="protein sequence ID" value="QLG27839.1"/>
    <property type="molecule type" value="Genomic_DNA"/>
</dbReference>